<evidence type="ECO:0000313" key="2">
    <source>
        <dbReference type="EMBL" id="KAF1981273.1"/>
    </source>
</evidence>
<reference evidence="2" key="1">
    <citation type="journal article" date="2020" name="Stud. Mycol.">
        <title>101 Dothideomycetes genomes: a test case for predicting lifestyles and emergence of pathogens.</title>
        <authorList>
            <person name="Haridas S."/>
            <person name="Albert R."/>
            <person name="Binder M."/>
            <person name="Bloem J."/>
            <person name="Labutti K."/>
            <person name="Salamov A."/>
            <person name="Andreopoulos B."/>
            <person name="Baker S."/>
            <person name="Barry K."/>
            <person name="Bills G."/>
            <person name="Bluhm B."/>
            <person name="Cannon C."/>
            <person name="Castanera R."/>
            <person name="Culley D."/>
            <person name="Daum C."/>
            <person name="Ezra D."/>
            <person name="Gonzalez J."/>
            <person name="Henrissat B."/>
            <person name="Kuo A."/>
            <person name="Liang C."/>
            <person name="Lipzen A."/>
            <person name="Lutzoni F."/>
            <person name="Magnuson J."/>
            <person name="Mondo S."/>
            <person name="Nolan M."/>
            <person name="Ohm R."/>
            <person name="Pangilinan J."/>
            <person name="Park H.-J."/>
            <person name="Ramirez L."/>
            <person name="Alfaro M."/>
            <person name="Sun H."/>
            <person name="Tritt A."/>
            <person name="Yoshinaga Y."/>
            <person name="Zwiers L.-H."/>
            <person name="Turgeon B."/>
            <person name="Goodwin S."/>
            <person name="Spatafora J."/>
            <person name="Crous P."/>
            <person name="Grigoriev I."/>
        </authorList>
    </citation>
    <scope>NUCLEOTIDE SEQUENCE</scope>
    <source>
        <strain evidence="2">CBS 113979</strain>
    </source>
</reference>
<protein>
    <submittedName>
        <fullName evidence="2">Uncharacterized protein</fullName>
    </submittedName>
</protein>
<name>A0A6G1GJZ9_9PEZI</name>
<evidence type="ECO:0000313" key="3">
    <source>
        <dbReference type="Proteomes" id="UP000800041"/>
    </source>
</evidence>
<sequence length="88" mass="9767">MPTANPPPIDRASQVKIPPESESESAFPVSYIVPIFPHPIRPALSKPSSIITSGPIANTTPLSIYTHTYSHYHHRFPYLPLNPHRLSS</sequence>
<accession>A0A6G1GJZ9</accession>
<keyword evidence="3" id="KW-1185">Reference proteome</keyword>
<dbReference type="Proteomes" id="UP000800041">
    <property type="component" value="Unassembled WGS sequence"/>
</dbReference>
<evidence type="ECO:0000256" key="1">
    <source>
        <dbReference type="SAM" id="MobiDB-lite"/>
    </source>
</evidence>
<organism evidence="2 3">
    <name type="scientific">Aulographum hederae CBS 113979</name>
    <dbReference type="NCBI Taxonomy" id="1176131"/>
    <lineage>
        <taxon>Eukaryota</taxon>
        <taxon>Fungi</taxon>
        <taxon>Dikarya</taxon>
        <taxon>Ascomycota</taxon>
        <taxon>Pezizomycotina</taxon>
        <taxon>Dothideomycetes</taxon>
        <taxon>Pleosporomycetidae</taxon>
        <taxon>Aulographales</taxon>
        <taxon>Aulographaceae</taxon>
    </lineage>
</organism>
<feature type="region of interest" description="Disordered" evidence="1">
    <location>
        <begin position="1"/>
        <end position="23"/>
    </location>
</feature>
<dbReference type="AlphaFoldDB" id="A0A6G1GJZ9"/>
<gene>
    <name evidence="2" type="ORF">K402DRAFT_398707</name>
</gene>
<proteinExistence type="predicted"/>
<dbReference type="EMBL" id="ML977203">
    <property type="protein sequence ID" value="KAF1981273.1"/>
    <property type="molecule type" value="Genomic_DNA"/>
</dbReference>